<evidence type="ECO:0000313" key="1">
    <source>
        <dbReference type="EMBL" id="JAS33233.1"/>
    </source>
</evidence>
<protein>
    <submittedName>
        <fullName evidence="1">Uncharacterized protein</fullName>
    </submittedName>
</protein>
<dbReference type="AlphaFoldDB" id="A0A1B6E5M9"/>
<name>A0A1B6E5M9_9HEMI</name>
<proteinExistence type="predicted"/>
<sequence>RVQCKLAHLFILAVGSLPEVILTNKMFPAYKMPSIVFSRSTVYTVIYLNPILMTNTISCLINREPSSTPSLHHDHPPHGYVPEGKQCPIGVQGRFSCPKCDQERKQYNRVTRKVFSEV</sequence>
<organism evidence="1">
    <name type="scientific">Clastoptera arizonana</name>
    <name type="common">Arizona spittle bug</name>
    <dbReference type="NCBI Taxonomy" id="38151"/>
    <lineage>
        <taxon>Eukaryota</taxon>
        <taxon>Metazoa</taxon>
        <taxon>Ecdysozoa</taxon>
        <taxon>Arthropoda</taxon>
        <taxon>Hexapoda</taxon>
        <taxon>Insecta</taxon>
        <taxon>Pterygota</taxon>
        <taxon>Neoptera</taxon>
        <taxon>Paraneoptera</taxon>
        <taxon>Hemiptera</taxon>
        <taxon>Auchenorrhyncha</taxon>
        <taxon>Cercopoidea</taxon>
        <taxon>Clastopteridae</taxon>
        <taxon>Clastoptera</taxon>
    </lineage>
</organism>
<gene>
    <name evidence="1" type="ORF">g.2605</name>
</gene>
<reference evidence="1" key="1">
    <citation type="submission" date="2015-12" db="EMBL/GenBank/DDBJ databases">
        <title>De novo transcriptome assembly of four potential Pierce s Disease insect vectors from Arizona vineyards.</title>
        <authorList>
            <person name="Tassone E.E."/>
        </authorList>
    </citation>
    <scope>NUCLEOTIDE SEQUENCE</scope>
</reference>
<accession>A0A1B6E5M9</accession>
<feature type="non-terminal residue" evidence="1">
    <location>
        <position position="1"/>
    </location>
</feature>
<dbReference type="EMBL" id="GEDC01004065">
    <property type="protein sequence ID" value="JAS33233.1"/>
    <property type="molecule type" value="Transcribed_RNA"/>
</dbReference>